<dbReference type="InterPro" id="IPR005344">
    <property type="entry name" value="TMEM33/Pom33"/>
</dbReference>
<dbReference type="AlphaFoldDB" id="A0A875S582"/>
<dbReference type="EMBL" id="CP064814">
    <property type="protein sequence ID" value="QPG75515.1"/>
    <property type="molecule type" value="Genomic_DNA"/>
</dbReference>
<evidence type="ECO:0000313" key="2">
    <source>
        <dbReference type="EMBL" id="QPG75515.1"/>
    </source>
</evidence>
<keyword evidence="1" id="KW-1133">Transmembrane helix</keyword>
<name>A0A875S582_EENNA</name>
<feature type="transmembrane region" description="Helical" evidence="1">
    <location>
        <begin position="6"/>
        <end position="30"/>
    </location>
</feature>
<reference evidence="2" key="1">
    <citation type="submission" date="2020-10" db="EMBL/GenBank/DDBJ databases">
        <authorList>
            <person name="Roach M.J.R."/>
        </authorList>
    </citation>
    <scope>NUCLEOTIDE SEQUENCE</scope>
    <source>
        <strain evidence="2">CBS 1945</strain>
    </source>
</reference>
<evidence type="ECO:0000313" key="3">
    <source>
        <dbReference type="Proteomes" id="UP000662931"/>
    </source>
</evidence>
<keyword evidence="3" id="KW-1185">Reference proteome</keyword>
<protein>
    <submittedName>
        <fullName evidence="2">Uncharacterized protein</fullName>
    </submittedName>
</protein>
<dbReference type="GeneID" id="62196271"/>
<dbReference type="RefSeq" id="XP_038779080.1">
    <property type="nucleotide sequence ID" value="XM_038923152.1"/>
</dbReference>
<dbReference type="OrthoDB" id="5581259at2759"/>
<dbReference type="Proteomes" id="UP000662931">
    <property type="component" value="Chromosome 3"/>
</dbReference>
<dbReference type="Pfam" id="PF03661">
    <property type="entry name" value="TMEM33_Pom33"/>
    <property type="match status" value="1"/>
</dbReference>
<proteinExistence type="predicted"/>
<keyword evidence="1" id="KW-0472">Membrane</keyword>
<organism evidence="2 3">
    <name type="scientific">Eeniella nana</name>
    <name type="common">Yeast</name>
    <name type="synonym">Brettanomyces nanus</name>
    <dbReference type="NCBI Taxonomy" id="13502"/>
    <lineage>
        <taxon>Eukaryota</taxon>
        <taxon>Fungi</taxon>
        <taxon>Dikarya</taxon>
        <taxon>Ascomycota</taxon>
        <taxon>Saccharomycotina</taxon>
        <taxon>Pichiomycetes</taxon>
        <taxon>Pichiales</taxon>
        <taxon>Pichiaceae</taxon>
        <taxon>Brettanomyces</taxon>
    </lineage>
</organism>
<accession>A0A875S582</accession>
<keyword evidence="1" id="KW-0812">Transmembrane</keyword>
<evidence type="ECO:0000256" key="1">
    <source>
        <dbReference type="SAM" id="Phobius"/>
    </source>
</evidence>
<sequence>MELATFAYITFKALIWSKGYWISFVLHGFFMRLRYEKSIFTRTCFKKLEVRIDGLTSHPALPPVVKKYWIDLKTQLMALSNRFKLLQEKKQE</sequence>
<dbReference type="GO" id="GO:0016020">
    <property type="term" value="C:membrane"/>
    <property type="evidence" value="ECO:0007669"/>
    <property type="project" value="InterPro"/>
</dbReference>
<dbReference type="KEGG" id="bnn:FOA43_002870"/>
<gene>
    <name evidence="2" type="ORF">FOA43_002870</name>
</gene>